<dbReference type="InterPro" id="IPR051535">
    <property type="entry name" value="Siderophore_ABC-ATPase"/>
</dbReference>
<proteinExistence type="predicted"/>
<dbReference type="PANTHER" id="PTHR42771">
    <property type="entry name" value="IRON(3+)-HYDROXAMATE IMPORT ATP-BINDING PROTEIN FHUC"/>
    <property type="match status" value="1"/>
</dbReference>
<keyword evidence="4" id="KW-0410">Iron transport</keyword>
<dbReference type="GO" id="GO:0006826">
    <property type="term" value="P:iron ion transport"/>
    <property type="evidence" value="ECO:0007669"/>
    <property type="project" value="UniProtKB-KW"/>
</dbReference>
<dbReference type="GO" id="GO:0005886">
    <property type="term" value="C:plasma membrane"/>
    <property type="evidence" value="ECO:0007669"/>
    <property type="project" value="UniProtKB-SubCell"/>
</dbReference>
<dbReference type="Pfam" id="PF00005">
    <property type="entry name" value="ABC_tran"/>
    <property type="match status" value="1"/>
</dbReference>
<dbReference type="SMART" id="SM00382">
    <property type="entry name" value="AAA"/>
    <property type="match status" value="1"/>
</dbReference>
<gene>
    <name evidence="11" type="ORF">C7382_101163</name>
</gene>
<feature type="domain" description="ABC transporter" evidence="10">
    <location>
        <begin position="11"/>
        <end position="248"/>
    </location>
</feature>
<accession>A0A2U1FST7</accession>
<keyword evidence="12" id="KW-1185">Reference proteome</keyword>
<evidence type="ECO:0000256" key="9">
    <source>
        <dbReference type="ARBA" id="ARBA00023136"/>
    </source>
</evidence>
<dbReference type="PANTHER" id="PTHR42771:SF4">
    <property type="entry name" value="IRON(3+)-HYDROXAMATE IMPORT ATP-BINDING PROTEIN FHUC"/>
    <property type="match status" value="1"/>
</dbReference>
<keyword evidence="5" id="KW-0547">Nucleotide-binding</keyword>
<comment type="caution">
    <text evidence="11">The sequence shown here is derived from an EMBL/GenBank/DDBJ whole genome shotgun (WGS) entry which is preliminary data.</text>
</comment>
<dbReference type="EMBL" id="QEKY01000001">
    <property type="protein sequence ID" value="PVZ15229.1"/>
    <property type="molecule type" value="Genomic_DNA"/>
</dbReference>
<evidence type="ECO:0000313" key="11">
    <source>
        <dbReference type="EMBL" id="PVZ15229.1"/>
    </source>
</evidence>
<evidence type="ECO:0000259" key="10">
    <source>
        <dbReference type="PROSITE" id="PS50893"/>
    </source>
</evidence>
<evidence type="ECO:0000256" key="5">
    <source>
        <dbReference type="ARBA" id="ARBA00022741"/>
    </source>
</evidence>
<reference evidence="11 12" key="1">
    <citation type="submission" date="2018-04" db="EMBL/GenBank/DDBJ databases">
        <title>Genomic Encyclopedia of Type Strains, Phase IV (KMG-IV): sequencing the most valuable type-strain genomes for metagenomic binning, comparative biology and taxonomic classification.</title>
        <authorList>
            <person name="Goeker M."/>
        </authorList>
    </citation>
    <scope>NUCLEOTIDE SEQUENCE [LARGE SCALE GENOMIC DNA]</scope>
    <source>
        <strain evidence="11 12">DSM 28520</strain>
    </source>
</reference>
<name>A0A2U1FST7_9PORP</name>
<keyword evidence="2" id="KW-0813">Transport</keyword>
<dbReference type="InterPro" id="IPR003439">
    <property type="entry name" value="ABC_transporter-like_ATP-bd"/>
</dbReference>
<dbReference type="InterPro" id="IPR003593">
    <property type="entry name" value="AAA+_ATPase"/>
</dbReference>
<dbReference type="FunFam" id="3.40.50.300:FF:000134">
    <property type="entry name" value="Iron-enterobactin ABC transporter ATP-binding protein"/>
    <property type="match status" value="1"/>
</dbReference>
<dbReference type="Gene3D" id="3.40.50.300">
    <property type="entry name" value="P-loop containing nucleotide triphosphate hydrolases"/>
    <property type="match status" value="1"/>
</dbReference>
<evidence type="ECO:0000256" key="4">
    <source>
        <dbReference type="ARBA" id="ARBA00022496"/>
    </source>
</evidence>
<organism evidence="11 12">
    <name type="scientific">Porphyromonas loveana</name>
    <dbReference type="NCBI Taxonomy" id="1884669"/>
    <lineage>
        <taxon>Bacteria</taxon>
        <taxon>Pseudomonadati</taxon>
        <taxon>Bacteroidota</taxon>
        <taxon>Bacteroidia</taxon>
        <taxon>Bacteroidales</taxon>
        <taxon>Porphyromonadaceae</taxon>
        <taxon>Porphyromonas</taxon>
    </lineage>
</organism>
<dbReference type="GeneID" id="94549862"/>
<keyword evidence="9" id="KW-0472">Membrane</keyword>
<comment type="subcellular location">
    <subcellularLocation>
        <location evidence="1">Cell membrane</location>
        <topology evidence="1">Peripheral membrane protein</topology>
    </subcellularLocation>
</comment>
<evidence type="ECO:0000313" key="12">
    <source>
        <dbReference type="Proteomes" id="UP000245462"/>
    </source>
</evidence>
<evidence type="ECO:0000256" key="7">
    <source>
        <dbReference type="ARBA" id="ARBA00023004"/>
    </source>
</evidence>
<evidence type="ECO:0000256" key="6">
    <source>
        <dbReference type="ARBA" id="ARBA00022840"/>
    </source>
</evidence>
<dbReference type="CDD" id="cd03214">
    <property type="entry name" value="ABC_Iron-Siderophores_B12_Hemin"/>
    <property type="match status" value="1"/>
</dbReference>
<protein>
    <submittedName>
        <fullName evidence="11">Iron complex transport system ATP-binding protein</fullName>
    </submittedName>
</protein>
<evidence type="ECO:0000256" key="8">
    <source>
        <dbReference type="ARBA" id="ARBA00023065"/>
    </source>
</evidence>
<dbReference type="GO" id="GO:0005524">
    <property type="term" value="F:ATP binding"/>
    <property type="evidence" value="ECO:0007669"/>
    <property type="project" value="UniProtKB-KW"/>
</dbReference>
<dbReference type="GO" id="GO:0016887">
    <property type="term" value="F:ATP hydrolysis activity"/>
    <property type="evidence" value="ECO:0007669"/>
    <property type="project" value="InterPro"/>
</dbReference>
<keyword evidence="7" id="KW-0408">Iron</keyword>
<sequence>MSTHADNIVLSRLSTGYKSRKTERIVSKRIDLSVLSGELVMLMGPNGCGKSTLMLTMAGLLQPMSGEITIAGRDMHSLRMSEKAKMFSLVLTDKIASRNLTVHDIVVIGRYPYVSYRGRLSAEDKRIVSESLTACRLTGFESRLYSELSDGEKQRVMIARALAQQTPVMLLDEPTAHLDLPSRLEVIAMLRDLTRNTYKSILMSTHEMDLALQWADTVWLMDREGVVTCGAPEDLVLSHAFERVFGNDKLSFDPELGAFSVKHSTAVPVLVEGCGASYKWTLNALHRNGFVETADTACTRKVLIQENGWLLQLENRSERHDSIGSLLHALHCVHK</sequence>
<dbReference type="AlphaFoldDB" id="A0A2U1FST7"/>
<evidence type="ECO:0000256" key="2">
    <source>
        <dbReference type="ARBA" id="ARBA00022448"/>
    </source>
</evidence>
<dbReference type="InterPro" id="IPR027417">
    <property type="entry name" value="P-loop_NTPase"/>
</dbReference>
<keyword evidence="3" id="KW-1003">Cell membrane</keyword>
<keyword evidence="8" id="KW-0406">Ion transport</keyword>
<evidence type="ECO:0000256" key="1">
    <source>
        <dbReference type="ARBA" id="ARBA00004202"/>
    </source>
</evidence>
<dbReference type="RefSeq" id="WP_116678407.1">
    <property type="nucleotide sequence ID" value="NZ_QEKY01000001.1"/>
</dbReference>
<dbReference type="Proteomes" id="UP000245462">
    <property type="component" value="Unassembled WGS sequence"/>
</dbReference>
<dbReference type="SUPFAM" id="SSF52540">
    <property type="entry name" value="P-loop containing nucleoside triphosphate hydrolases"/>
    <property type="match status" value="1"/>
</dbReference>
<dbReference type="OrthoDB" id="9787851at2"/>
<dbReference type="PROSITE" id="PS50893">
    <property type="entry name" value="ABC_TRANSPORTER_2"/>
    <property type="match status" value="1"/>
</dbReference>
<evidence type="ECO:0000256" key="3">
    <source>
        <dbReference type="ARBA" id="ARBA00022475"/>
    </source>
</evidence>
<keyword evidence="6 11" id="KW-0067">ATP-binding</keyword>